<dbReference type="OrthoDB" id="40823at2759"/>
<comment type="caution">
    <text evidence="2">The sequence shown here is derived from an EMBL/GenBank/DDBJ whole genome shotgun (WGS) entry which is preliminary data.</text>
</comment>
<dbReference type="InterPro" id="IPR049500">
    <property type="entry name" value="Peptidase_M50B-like"/>
</dbReference>
<keyword evidence="1" id="KW-1133">Transmembrane helix</keyword>
<feature type="transmembrane region" description="Helical" evidence="1">
    <location>
        <begin position="34"/>
        <end position="57"/>
    </location>
</feature>
<feature type="transmembrane region" description="Helical" evidence="1">
    <location>
        <begin position="232"/>
        <end position="257"/>
    </location>
</feature>
<feature type="transmembrane region" description="Helical" evidence="1">
    <location>
        <begin position="110"/>
        <end position="130"/>
    </location>
</feature>
<evidence type="ECO:0000313" key="3">
    <source>
        <dbReference type="Proteomes" id="UP000759537"/>
    </source>
</evidence>
<evidence type="ECO:0000256" key="1">
    <source>
        <dbReference type="SAM" id="Phobius"/>
    </source>
</evidence>
<reference evidence="2" key="2">
    <citation type="journal article" date="2020" name="Nat. Commun.">
        <title>Large-scale genome sequencing of mycorrhizal fungi provides insights into the early evolution of symbiotic traits.</title>
        <authorList>
            <person name="Miyauchi S."/>
            <person name="Kiss E."/>
            <person name="Kuo A."/>
            <person name="Drula E."/>
            <person name="Kohler A."/>
            <person name="Sanchez-Garcia M."/>
            <person name="Morin E."/>
            <person name="Andreopoulos B."/>
            <person name="Barry K.W."/>
            <person name="Bonito G."/>
            <person name="Buee M."/>
            <person name="Carver A."/>
            <person name="Chen C."/>
            <person name="Cichocki N."/>
            <person name="Clum A."/>
            <person name="Culley D."/>
            <person name="Crous P.W."/>
            <person name="Fauchery L."/>
            <person name="Girlanda M."/>
            <person name="Hayes R.D."/>
            <person name="Keri Z."/>
            <person name="LaButti K."/>
            <person name="Lipzen A."/>
            <person name="Lombard V."/>
            <person name="Magnuson J."/>
            <person name="Maillard F."/>
            <person name="Murat C."/>
            <person name="Nolan M."/>
            <person name="Ohm R.A."/>
            <person name="Pangilinan J."/>
            <person name="Pereira M.F."/>
            <person name="Perotto S."/>
            <person name="Peter M."/>
            <person name="Pfister S."/>
            <person name="Riley R."/>
            <person name="Sitrit Y."/>
            <person name="Stielow J.B."/>
            <person name="Szollosi G."/>
            <person name="Zifcakova L."/>
            <person name="Stursova M."/>
            <person name="Spatafora J.W."/>
            <person name="Tedersoo L."/>
            <person name="Vaario L.M."/>
            <person name="Yamada A."/>
            <person name="Yan M."/>
            <person name="Wang P."/>
            <person name="Xu J."/>
            <person name="Bruns T."/>
            <person name="Baldrian P."/>
            <person name="Vilgalys R."/>
            <person name="Dunand C."/>
            <person name="Henrissat B."/>
            <person name="Grigoriev I.V."/>
            <person name="Hibbett D."/>
            <person name="Nagy L.G."/>
            <person name="Martin F.M."/>
        </authorList>
    </citation>
    <scope>NUCLEOTIDE SEQUENCE</scope>
    <source>
        <strain evidence="2">Prilba</strain>
    </source>
</reference>
<dbReference type="PANTHER" id="PTHR33979:SF2">
    <property type="entry name" value="PEPTIDASE M50B-LIKE-DOMAIN-CONTAINING PROTEIN"/>
    <property type="match status" value="1"/>
</dbReference>
<dbReference type="EMBL" id="WHVB01000008">
    <property type="protein sequence ID" value="KAF8480005.1"/>
    <property type="molecule type" value="Genomic_DNA"/>
</dbReference>
<dbReference type="Proteomes" id="UP000759537">
    <property type="component" value="Unassembled WGS sequence"/>
</dbReference>
<accession>A0A9P5MVQ0</accession>
<dbReference type="AlphaFoldDB" id="A0A9P5MVQ0"/>
<evidence type="ECO:0000313" key="2">
    <source>
        <dbReference type="EMBL" id="KAF8480005.1"/>
    </source>
</evidence>
<protein>
    <submittedName>
        <fullName evidence="2">Peptidase M50B-like-domain-containing protein</fullName>
    </submittedName>
</protein>
<sequence length="304" mass="33535">MAVLHHYDYNDVHQLSARSISSSITPNATQRTTLIIACCYIPIIGILWRMPYLNFIIYPFKLLTIGFHEVLFRLRHWIGSVSNLCVLTCGHIVFIELDPDRGGATGMTGGIFWLTFPAGYLGSSLIGAALITCGSDTNASKVASLVLAVFFVFTLWWARRNLLTWVLLLGMSGLIVLFWFLKGSEVLRFLVLFIGVMSCLYVLWDIIDDTFTRKVNVSDASGFAKFSCFPSIVWGVIWLVVALIFFTLGILVGIVVFKESTAQQEQDAKHFLPVPGSNGAIASSLSTPLALLLNTLSSTLLALL</sequence>
<keyword evidence="1" id="KW-0472">Membrane</keyword>
<feature type="transmembrane region" description="Helical" evidence="1">
    <location>
        <begin position="186"/>
        <end position="204"/>
    </location>
</feature>
<feature type="transmembrane region" description="Helical" evidence="1">
    <location>
        <begin position="77"/>
        <end position="95"/>
    </location>
</feature>
<dbReference type="Pfam" id="PF13398">
    <property type="entry name" value="Peptidase_M50B"/>
    <property type="match status" value="1"/>
</dbReference>
<feature type="transmembrane region" description="Helical" evidence="1">
    <location>
        <begin position="164"/>
        <end position="181"/>
    </location>
</feature>
<keyword evidence="1" id="KW-0812">Transmembrane</keyword>
<gene>
    <name evidence="2" type="ORF">DFH94DRAFT_456706</name>
</gene>
<reference evidence="2" key="1">
    <citation type="submission" date="2019-10" db="EMBL/GenBank/DDBJ databases">
        <authorList>
            <consortium name="DOE Joint Genome Institute"/>
            <person name="Kuo A."/>
            <person name="Miyauchi S."/>
            <person name="Kiss E."/>
            <person name="Drula E."/>
            <person name="Kohler A."/>
            <person name="Sanchez-Garcia M."/>
            <person name="Andreopoulos B."/>
            <person name="Barry K.W."/>
            <person name="Bonito G."/>
            <person name="Buee M."/>
            <person name="Carver A."/>
            <person name="Chen C."/>
            <person name="Cichocki N."/>
            <person name="Clum A."/>
            <person name="Culley D."/>
            <person name="Crous P.W."/>
            <person name="Fauchery L."/>
            <person name="Girlanda M."/>
            <person name="Hayes R."/>
            <person name="Keri Z."/>
            <person name="LaButti K."/>
            <person name="Lipzen A."/>
            <person name="Lombard V."/>
            <person name="Magnuson J."/>
            <person name="Maillard F."/>
            <person name="Morin E."/>
            <person name="Murat C."/>
            <person name="Nolan M."/>
            <person name="Ohm R."/>
            <person name="Pangilinan J."/>
            <person name="Pereira M."/>
            <person name="Perotto S."/>
            <person name="Peter M."/>
            <person name="Riley R."/>
            <person name="Sitrit Y."/>
            <person name="Stielow B."/>
            <person name="Szollosi G."/>
            <person name="Zifcakova L."/>
            <person name="Stursova M."/>
            <person name="Spatafora J.W."/>
            <person name="Tedersoo L."/>
            <person name="Vaario L.-M."/>
            <person name="Yamada A."/>
            <person name="Yan M."/>
            <person name="Wang P."/>
            <person name="Xu J."/>
            <person name="Bruns T."/>
            <person name="Baldrian P."/>
            <person name="Vilgalys R."/>
            <person name="Henrissat B."/>
            <person name="Grigoriev I.V."/>
            <person name="Hibbett D."/>
            <person name="Nagy L.G."/>
            <person name="Martin F.M."/>
        </authorList>
    </citation>
    <scope>NUCLEOTIDE SEQUENCE</scope>
    <source>
        <strain evidence="2">Prilba</strain>
    </source>
</reference>
<keyword evidence="3" id="KW-1185">Reference proteome</keyword>
<organism evidence="2 3">
    <name type="scientific">Russula ochroleuca</name>
    <dbReference type="NCBI Taxonomy" id="152965"/>
    <lineage>
        <taxon>Eukaryota</taxon>
        <taxon>Fungi</taxon>
        <taxon>Dikarya</taxon>
        <taxon>Basidiomycota</taxon>
        <taxon>Agaricomycotina</taxon>
        <taxon>Agaricomycetes</taxon>
        <taxon>Russulales</taxon>
        <taxon>Russulaceae</taxon>
        <taxon>Russula</taxon>
    </lineage>
</organism>
<proteinExistence type="predicted"/>
<name>A0A9P5MVQ0_9AGAM</name>
<feature type="transmembrane region" description="Helical" evidence="1">
    <location>
        <begin position="142"/>
        <end position="158"/>
    </location>
</feature>
<dbReference type="PANTHER" id="PTHR33979">
    <property type="entry name" value="OS02G0221600 PROTEIN"/>
    <property type="match status" value="1"/>
</dbReference>